<dbReference type="Gene3D" id="1.10.10.60">
    <property type="entry name" value="Homeodomain-like"/>
    <property type="match status" value="1"/>
</dbReference>
<evidence type="ECO:0000256" key="2">
    <source>
        <dbReference type="ARBA" id="ARBA00023242"/>
    </source>
</evidence>
<feature type="region of interest" description="Disordered" evidence="5">
    <location>
        <begin position="575"/>
        <end position="606"/>
    </location>
</feature>
<dbReference type="PANTHER" id="PTHR36968:SF8">
    <property type="entry name" value="HOMEOBOX-DDT DOMAIN PROTEIN RLT3 ISOFORM X1"/>
    <property type="match status" value="1"/>
</dbReference>
<dbReference type="Pfam" id="PF15612">
    <property type="entry name" value="WHIM1"/>
    <property type="match status" value="1"/>
</dbReference>
<feature type="domain" description="DDT" evidence="7">
    <location>
        <begin position="361"/>
        <end position="420"/>
    </location>
</feature>
<evidence type="ECO:0000259" key="7">
    <source>
        <dbReference type="PROSITE" id="PS50827"/>
    </source>
</evidence>
<dbReference type="SMART" id="SM00389">
    <property type="entry name" value="HOX"/>
    <property type="match status" value="1"/>
</dbReference>
<organism evidence="8 9">
    <name type="scientific">Hibiscus sabdariffa</name>
    <name type="common">roselle</name>
    <dbReference type="NCBI Taxonomy" id="183260"/>
    <lineage>
        <taxon>Eukaryota</taxon>
        <taxon>Viridiplantae</taxon>
        <taxon>Streptophyta</taxon>
        <taxon>Embryophyta</taxon>
        <taxon>Tracheophyta</taxon>
        <taxon>Spermatophyta</taxon>
        <taxon>Magnoliopsida</taxon>
        <taxon>eudicotyledons</taxon>
        <taxon>Gunneridae</taxon>
        <taxon>Pentapetalae</taxon>
        <taxon>rosids</taxon>
        <taxon>malvids</taxon>
        <taxon>Malvales</taxon>
        <taxon>Malvaceae</taxon>
        <taxon>Malvoideae</taxon>
        <taxon>Hibiscus</taxon>
    </lineage>
</organism>
<dbReference type="EMBL" id="JBBPBM010000010">
    <property type="protein sequence ID" value="KAK8565093.1"/>
    <property type="molecule type" value="Genomic_DNA"/>
</dbReference>
<evidence type="ECO:0000256" key="1">
    <source>
        <dbReference type="ARBA" id="ARBA00004123"/>
    </source>
</evidence>
<proteinExistence type="predicted"/>
<protein>
    <recommendedName>
        <fullName evidence="10">Homeobox-DDT domain protein RLT3</fullName>
    </recommendedName>
</protein>
<evidence type="ECO:0000313" key="8">
    <source>
        <dbReference type="EMBL" id="KAK8565093.1"/>
    </source>
</evidence>
<dbReference type="SUPFAM" id="SSF46689">
    <property type="entry name" value="Homeodomain-like"/>
    <property type="match status" value="1"/>
</dbReference>
<dbReference type="PROSITE" id="PS50071">
    <property type="entry name" value="HOMEOBOX_2"/>
    <property type="match status" value="1"/>
</dbReference>
<dbReference type="InterPro" id="IPR009057">
    <property type="entry name" value="Homeodomain-like_sf"/>
</dbReference>
<dbReference type="Pfam" id="PF02791">
    <property type="entry name" value="DDT"/>
    <property type="match status" value="1"/>
</dbReference>
<feature type="compositionally biased region" description="Acidic residues" evidence="5">
    <location>
        <begin position="585"/>
        <end position="603"/>
    </location>
</feature>
<evidence type="ECO:0000256" key="4">
    <source>
        <dbReference type="RuleBase" id="RU000682"/>
    </source>
</evidence>
<comment type="caution">
    <text evidence="8">The sequence shown here is derived from an EMBL/GenBank/DDBJ whole genome shotgun (WGS) entry which is preliminary data.</text>
</comment>
<evidence type="ECO:0000256" key="5">
    <source>
        <dbReference type="SAM" id="MobiDB-lite"/>
    </source>
</evidence>
<accession>A0ABR2ESV1</accession>
<evidence type="ECO:0000256" key="3">
    <source>
        <dbReference type="PROSITE-ProRule" id="PRU00108"/>
    </source>
</evidence>
<dbReference type="SMART" id="SM00571">
    <property type="entry name" value="DDT"/>
    <property type="match status" value="1"/>
</dbReference>
<evidence type="ECO:0000313" key="9">
    <source>
        <dbReference type="Proteomes" id="UP001472677"/>
    </source>
</evidence>
<keyword evidence="3 4" id="KW-0238">DNA-binding</keyword>
<dbReference type="PANTHER" id="PTHR36968">
    <property type="entry name" value="HOMEOBOX-DDT DOMAIN PROTEIN RLT2"/>
    <property type="match status" value="1"/>
</dbReference>
<sequence length="1159" mass="131315">MKRKSRIQLVELEDLYKEKRYPTQDEMEDYAVSLGLTRKQVQQWFIYKRKRDNITILPFRSMRKSSASTKRNATGIFVTSENHKSTSSVGANGFSKNKKKMLLPQDLLPAQYILKKVFRKDGPLLGVGFDSLPSRAFSLCKGSKESHPADQECERGIAKRRKVLEFSGMDLQNNINEKAPMKKHGIGKGLMTVWRVVNPKCGNIPTGVDFSNREIGAPSQTRPAMRRQPPRNKRRQPLVSQMKQRNLEKKLQENKRASFKRREVQSNKNDNQRQPRKEKCELASDGTISNEHLDQLAMLVDDEELELRELQAGPNPLTCADHLGTSGLLGCSLCKDLLAKFPPNSVKMKQPFSMRPWDSSPETVKKLFKVFHFLYTYSVTLDICSFTLDEFAQAFHDKDSLLLGKIHVALLKLLLSDVQSESSGALLPHFSLSCKFLALLQSVENQEFVFEFWKASLNPLTWTEILRQVLVAAGFGSKQGLSRREALSKEMDLMVRFGLRPGSLKGELFKILSERGNNGLKVSDLALSLPVTELNLTSSTGELEELIYSSLSSDITLFEKISSSAYRLRCSSVAKDSNDCHSDTEDSGSVDDDSDDSSDDSECDSGNLYQRKIKHDKHHKSKNSMLTVSTEIDESHPGELWLLGLMEGEYYDLSIEEKLNALVALIDLLSAGSSIRMENPGSAIVEFIPNIPHYGSGAKIKRASSIRQNFPRPSWVYGGQESHASSDSRPVDSSSITKFFEKEKCSRSGKDAKQIEAGVYIHPMQSIFLGSDRRYNRYWLFLGPCNGYDPGHRRIYFESSEDGHWKVIDTEEALRALLAVLDDRGKREALLVESLEKRETSLCQEMSSRHLCNAEIWHMRSDSPEMDVVREDSSPVSDVDNLSLTVAVNESLTSCSAIVLHAGKKGEEQKQIWRRLQEFDVWTWDYFYLNLNAVKHKKRSYLDSLTRCESCHDLYWRDEKHCRICHTTFEIDFDLEERYAIHVATCREKGNNSTFPNFKVLPSQLQSLKAAVHAIKSFMPKDALVGAWTKSAHRLWVKRLRRTSSLSELLQVVADFVAAINENWLNQCHIEQGGCTVIEEIIAFFPMMPQTSSALALWLVKLDEFIASYLKKVHSEKDMENGTNSGNIPSLSTNFLYMCGALVIDVVKYAQALKLGLKI</sequence>
<reference evidence="8 9" key="1">
    <citation type="journal article" date="2024" name="G3 (Bethesda)">
        <title>Genome assembly of Hibiscus sabdariffa L. provides insights into metabolisms of medicinal natural products.</title>
        <authorList>
            <person name="Kim T."/>
        </authorList>
    </citation>
    <scope>NUCLEOTIDE SEQUENCE [LARGE SCALE GENOMIC DNA]</scope>
    <source>
        <strain evidence="8">TK-2024</strain>
        <tissue evidence="8">Old leaves</tissue>
    </source>
</reference>
<dbReference type="InterPro" id="IPR001356">
    <property type="entry name" value="HD"/>
</dbReference>
<feature type="DNA-binding region" description="Homeobox" evidence="3">
    <location>
        <begin position="3"/>
        <end position="56"/>
    </location>
</feature>
<evidence type="ECO:0008006" key="10">
    <source>
        <dbReference type="Google" id="ProtNLM"/>
    </source>
</evidence>
<feature type="domain" description="Homeobox" evidence="6">
    <location>
        <begin position="1"/>
        <end position="55"/>
    </location>
</feature>
<dbReference type="InterPro" id="IPR018501">
    <property type="entry name" value="DDT_dom"/>
</dbReference>
<feature type="compositionally biased region" description="Basic residues" evidence="5">
    <location>
        <begin position="224"/>
        <end position="236"/>
    </location>
</feature>
<keyword evidence="3 4" id="KW-0371">Homeobox</keyword>
<dbReference type="PROSITE" id="PS50827">
    <property type="entry name" value="DDT"/>
    <property type="match status" value="1"/>
</dbReference>
<gene>
    <name evidence="8" type="ORF">V6N12_058668</name>
</gene>
<dbReference type="Pfam" id="PF15613">
    <property type="entry name" value="WSD"/>
    <property type="match status" value="1"/>
</dbReference>
<comment type="subcellular location">
    <subcellularLocation>
        <location evidence="1 3 4">Nucleus</location>
    </subcellularLocation>
</comment>
<keyword evidence="9" id="KW-1185">Reference proteome</keyword>
<dbReference type="Pfam" id="PF00046">
    <property type="entry name" value="Homeodomain"/>
    <property type="match status" value="1"/>
</dbReference>
<dbReference type="CDD" id="cd00086">
    <property type="entry name" value="homeodomain"/>
    <property type="match status" value="1"/>
</dbReference>
<name>A0ABR2ESV1_9ROSI</name>
<feature type="compositionally biased region" description="Basic and acidic residues" evidence="5">
    <location>
        <begin position="245"/>
        <end position="282"/>
    </location>
</feature>
<feature type="region of interest" description="Disordered" evidence="5">
    <location>
        <begin position="205"/>
        <end position="285"/>
    </location>
</feature>
<dbReference type="Proteomes" id="UP001472677">
    <property type="component" value="Unassembled WGS sequence"/>
</dbReference>
<dbReference type="InterPro" id="IPR028941">
    <property type="entry name" value="WHIM2_dom"/>
</dbReference>
<keyword evidence="2 3" id="KW-0539">Nucleus</keyword>
<dbReference type="InterPro" id="IPR028942">
    <property type="entry name" value="WHIM1_dom"/>
</dbReference>
<dbReference type="InterPro" id="IPR044977">
    <property type="entry name" value="RLT1-3"/>
</dbReference>
<evidence type="ECO:0000259" key="6">
    <source>
        <dbReference type="PROSITE" id="PS50071"/>
    </source>
</evidence>